<comment type="caution">
    <text evidence="3">The sequence shown here is derived from an EMBL/GenBank/DDBJ whole genome shotgun (WGS) entry which is preliminary data.</text>
</comment>
<dbReference type="PROSITE" id="PS50822">
    <property type="entry name" value="PIWI"/>
    <property type="match status" value="1"/>
</dbReference>
<dbReference type="PANTHER" id="PTHR22891">
    <property type="entry name" value="EUKARYOTIC TRANSLATION INITIATION FACTOR 2C"/>
    <property type="match status" value="1"/>
</dbReference>
<dbReference type="InterPro" id="IPR003165">
    <property type="entry name" value="Piwi"/>
</dbReference>
<dbReference type="Gene3D" id="3.30.420.10">
    <property type="entry name" value="Ribonuclease H-like superfamily/Ribonuclease H"/>
    <property type="match status" value="1"/>
</dbReference>
<accession>A0AAD9Z1L4</accession>
<dbReference type="AlphaFoldDB" id="A0AAD9Z1L4"/>
<dbReference type="GO" id="GO:0003676">
    <property type="term" value="F:nucleic acid binding"/>
    <property type="evidence" value="ECO:0007669"/>
    <property type="project" value="InterPro"/>
</dbReference>
<evidence type="ECO:0000313" key="3">
    <source>
        <dbReference type="EMBL" id="KAK3168888.1"/>
    </source>
</evidence>
<dbReference type="Pfam" id="PF02171">
    <property type="entry name" value="Piwi"/>
    <property type="match status" value="2"/>
</dbReference>
<organism evidence="3 4">
    <name type="scientific">Lepraria neglecta</name>
    <dbReference type="NCBI Taxonomy" id="209136"/>
    <lineage>
        <taxon>Eukaryota</taxon>
        <taxon>Fungi</taxon>
        <taxon>Dikarya</taxon>
        <taxon>Ascomycota</taxon>
        <taxon>Pezizomycotina</taxon>
        <taxon>Lecanoromycetes</taxon>
        <taxon>OSLEUM clade</taxon>
        <taxon>Lecanoromycetidae</taxon>
        <taxon>Lecanorales</taxon>
        <taxon>Lecanorineae</taxon>
        <taxon>Stereocaulaceae</taxon>
        <taxon>Lepraria</taxon>
    </lineage>
</organism>
<reference evidence="3" key="1">
    <citation type="submission" date="2022-11" db="EMBL/GenBank/DDBJ databases">
        <title>Chromosomal genome sequence assembly and mating type (MAT) locus characterization of the leprose asexual lichenized fungus Lepraria neglecta (Nyl.) Erichsen.</title>
        <authorList>
            <person name="Allen J.L."/>
            <person name="Pfeffer B."/>
        </authorList>
    </citation>
    <scope>NUCLEOTIDE SEQUENCE</scope>
    <source>
        <strain evidence="3">Allen 5258</strain>
    </source>
</reference>
<gene>
    <name evidence="3" type="ORF">OEA41_005336</name>
</gene>
<feature type="domain" description="Piwi" evidence="2">
    <location>
        <begin position="436"/>
        <end position="737"/>
    </location>
</feature>
<dbReference type="InterPro" id="IPR036397">
    <property type="entry name" value="RNaseH_sf"/>
</dbReference>
<dbReference type="Gene3D" id="2.170.260.10">
    <property type="entry name" value="paz domain"/>
    <property type="match status" value="1"/>
</dbReference>
<dbReference type="Proteomes" id="UP001276659">
    <property type="component" value="Unassembled WGS sequence"/>
</dbReference>
<dbReference type="InterPro" id="IPR036085">
    <property type="entry name" value="PAZ_dom_sf"/>
</dbReference>
<evidence type="ECO:0000259" key="2">
    <source>
        <dbReference type="PROSITE" id="PS50822"/>
    </source>
</evidence>
<proteinExistence type="predicted"/>
<dbReference type="Gene3D" id="3.40.50.2300">
    <property type="match status" value="2"/>
</dbReference>
<feature type="compositionally biased region" description="Polar residues" evidence="1">
    <location>
        <begin position="1"/>
        <end position="35"/>
    </location>
</feature>
<keyword evidence="4" id="KW-1185">Reference proteome</keyword>
<dbReference type="SUPFAM" id="SSF53098">
    <property type="entry name" value="Ribonuclease H-like"/>
    <property type="match status" value="1"/>
</dbReference>
<name>A0AAD9Z1L4_9LECA</name>
<protein>
    <recommendedName>
        <fullName evidence="2">Piwi domain-containing protein</fullName>
    </recommendedName>
</protein>
<evidence type="ECO:0000256" key="1">
    <source>
        <dbReference type="SAM" id="MobiDB-lite"/>
    </source>
</evidence>
<sequence>MSRTTSTSPTLVNSGPPSGKSSDGTPKSFDSTNEQHLALRPSYGTKGTSTKVLMNYVKLKSTINQSIFMYSFDFTNGPNAAKSDKKSFMTARTLPFDKDFQKLDGVKIGPVYFYKDSDPKPDKTTKDERYDVDIKLQTQDFRLGAVPISFVNSCYLKDKVTKKPVTKFRKVRGIAPGRLNSEKVTFDIDGREVTVAEHFKNYPQSTQTAVVDLGLRDEPCWVPPELCTVLPNQMYGRKLSGDLKREMVNFAAGNLELNDSNEIAKALDKLGLSRKNSTLVRDLPPLLFVQLTFLKASFGLKTNPGGLATNPNMLTVNGRAIAAPRLAYAENRSATPNNGEWSLLGKQFEDAKQMPRWAILRAGVSESYEPPVAELTQCFQECGLDVKDQPALKKYHVDPRNEKQNAEVYARIKSLADKKSIHTICSVEKNLEEVKKNTDEKKKTTLKLSQFCANLAVKVNLKSGGANWTLVEKPKHLGGKTIVVGIDVAHPPKGCVETAPSVAAVVASIDDKFAQWPASIRTQAAAGKKTTAYDKKMRAFERKKQIAAKGTDSLCKECQGPEKGPGKVPQPPNNDTVDDLQNMIFECLELWKTHNKNELPTKVLIYRSGLPSAHYTIIPGKELGLIKSACKAMYEREHRPQPKISYIVNGHHTRFYQTQDGGMNNDYHKLGTVVDRTVTLERRWDFFLAAQGGNLGTAKPAHYAVVQDGISIGIDGNEEILSLHQIRRAKCQNWLRY</sequence>
<evidence type="ECO:0000313" key="4">
    <source>
        <dbReference type="Proteomes" id="UP001276659"/>
    </source>
</evidence>
<dbReference type="EMBL" id="JASNWA010000010">
    <property type="protein sequence ID" value="KAK3168888.1"/>
    <property type="molecule type" value="Genomic_DNA"/>
</dbReference>
<feature type="region of interest" description="Disordered" evidence="1">
    <location>
        <begin position="1"/>
        <end position="44"/>
    </location>
</feature>
<dbReference type="InterPro" id="IPR012337">
    <property type="entry name" value="RNaseH-like_sf"/>
</dbReference>
<dbReference type="SUPFAM" id="SSF101690">
    <property type="entry name" value="PAZ domain"/>
    <property type="match status" value="1"/>
</dbReference>
<dbReference type="SMART" id="SM00950">
    <property type="entry name" value="Piwi"/>
    <property type="match status" value="1"/>
</dbReference>